<dbReference type="AlphaFoldDB" id="A0A953I718"/>
<name>A0A953I718_SYMTR</name>
<dbReference type="RefSeq" id="WP_273377828.1">
    <property type="nucleotide sequence ID" value="NZ_JACSIR010000013.1"/>
</dbReference>
<sequence length="103" mass="11765">MSAGKGSEAGFLRQLAEAIRHHGGPAYDAQRARSLAEAVWRDLGHRAPDDFPHLVQEGDLRFVCQWDEQPPIMTVMVWDGEMWRDMERLLLPGEPPEREGETR</sequence>
<comment type="caution">
    <text evidence="1">The sequence shown here is derived from an EMBL/GenBank/DDBJ whole genome shotgun (WGS) entry which is preliminary data.</text>
</comment>
<evidence type="ECO:0000313" key="2">
    <source>
        <dbReference type="Proteomes" id="UP000732377"/>
    </source>
</evidence>
<gene>
    <name evidence="1" type="ORF">CWE10_02855</name>
</gene>
<dbReference type="EMBL" id="PIUK01000014">
    <property type="protein sequence ID" value="MBY6275144.1"/>
    <property type="molecule type" value="Genomic_DNA"/>
</dbReference>
<reference evidence="1" key="1">
    <citation type="submission" date="2017-11" db="EMBL/GenBank/DDBJ databases">
        <title>Three new genomes from thermophilic consortium.</title>
        <authorList>
            <person name="Quaggio R."/>
            <person name="Amgarten D."/>
            <person name="Setubal J.C."/>
        </authorList>
    </citation>
    <scope>NUCLEOTIDE SEQUENCE</scope>
    <source>
        <strain evidence="1">ZCTH01-B2</strain>
    </source>
</reference>
<organism evidence="1 2">
    <name type="scientific">Symbiobacterium thermophilum</name>
    <dbReference type="NCBI Taxonomy" id="2734"/>
    <lineage>
        <taxon>Bacteria</taxon>
        <taxon>Bacillati</taxon>
        <taxon>Bacillota</taxon>
        <taxon>Clostridia</taxon>
        <taxon>Eubacteriales</taxon>
        <taxon>Symbiobacteriaceae</taxon>
        <taxon>Symbiobacterium</taxon>
    </lineage>
</organism>
<dbReference type="Proteomes" id="UP000732377">
    <property type="component" value="Unassembled WGS sequence"/>
</dbReference>
<proteinExistence type="predicted"/>
<evidence type="ECO:0000313" key="1">
    <source>
        <dbReference type="EMBL" id="MBY6275144.1"/>
    </source>
</evidence>
<accession>A0A953I718</accession>
<protein>
    <submittedName>
        <fullName evidence="1">Uncharacterized protein</fullName>
    </submittedName>
</protein>